<dbReference type="InterPro" id="IPR001650">
    <property type="entry name" value="Helicase_C-like"/>
</dbReference>
<dbReference type="InterPro" id="IPR049730">
    <property type="entry name" value="SNF2/RAD54-like_C"/>
</dbReference>
<dbReference type="GO" id="GO:0016787">
    <property type="term" value="F:hydrolase activity"/>
    <property type="evidence" value="ECO:0007669"/>
    <property type="project" value="UniProtKB-KW"/>
</dbReference>
<evidence type="ECO:0000313" key="5">
    <source>
        <dbReference type="EMBL" id="KZT50317.1"/>
    </source>
</evidence>
<dbReference type="PANTHER" id="PTHR45626:SF22">
    <property type="entry name" value="DNA REPAIR PROTEIN RAD5"/>
    <property type="match status" value="1"/>
</dbReference>
<dbReference type="OrthoDB" id="448448at2759"/>
<protein>
    <recommendedName>
        <fullName evidence="4">Helicase C-terminal domain-containing protein</fullName>
    </recommendedName>
</protein>
<dbReference type="STRING" id="1353952.A0A165C6I7"/>
<name>A0A165C6I7_9BASI</name>
<evidence type="ECO:0000313" key="6">
    <source>
        <dbReference type="Proteomes" id="UP000076842"/>
    </source>
</evidence>
<evidence type="ECO:0000256" key="2">
    <source>
        <dbReference type="ARBA" id="ARBA00022801"/>
    </source>
</evidence>
<evidence type="ECO:0000256" key="3">
    <source>
        <dbReference type="ARBA" id="ARBA00022840"/>
    </source>
</evidence>
<dbReference type="GO" id="GO:0008094">
    <property type="term" value="F:ATP-dependent activity, acting on DNA"/>
    <property type="evidence" value="ECO:0007669"/>
    <property type="project" value="TreeGrafter"/>
</dbReference>
<feature type="domain" description="Helicase C-terminal" evidence="4">
    <location>
        <begin position="76"/>
        <end position="233"/>
    </location>
</feature>
<dbReference type="Gene3D" id="3.40.50.300">
    <property type="entry name" value="P-loop containing nucleotide triphosphate hydrolases"/>
    <property type="match status" value="1"/>
</dbReference>
<dbReference type="Proteomes" id="UP000076842">
    <property type="component" value="Unassembled WGS sequence"/>
</dbReference>
<keyword evidence="1" id="KW-0547">Nucleotide-binding</keyword>
<dbReference type="PANTHER" id="PTHR45626">
    <property type="entry name" value="TRANSCRIPTION TERMINATION FACTOR 2-RELATED"/>
    <property type="match status" value="1"/>
</dbReference>
<dbReference type="InterPro" id="IPR027417">
    <property type="entry name" value="P-loop_NTPase"/>
</dbReference>
<evidence type="ECO:0000259" key="4">
    <source>
        <dbReference type="PROSITE" id="PS51194"/>
    </source>
</evidence>
<dbReference type="InParanoid" id="A0A165C6I7"/>
<gene>
    <name evidence="5" type="ORF">CALCODRAFT_504847</name>
</gene>
<dbReference type="InterPro" id="IPR050628">
    <property type="entry name" value="SNF2_RAD54_helicase_TF"/>
</dbReference>
<dbReference type="GO" id="GO:0005524">
    <property type="term" value="F:ATP binding"/>
    <property type="evidence" value="ECO:0007669"/>
    <property type="project" value="UniProtKB-KW"/>
</dbReference>
<proteinExistence type="predicted"/>
<reference evidence="5 6" key="1">
    <citation type="journal article" date="2016" name="Mol. Biol. Evol.">
        <title>Comparative Genomics of Early-Diverging Mushroom-Forming Fungi Provides Insights into the Origins of Lignocellulose Decay Capabilities.</title>
        <authorList>
            <person name="Nagy L.G."/>
            <person name="Riley R."/>
            <person name="Tritt A."/>
            <person name="Adam C."/>
            <person name="Daum C."/>
            <person name="Floudas D."/>
            <person name="Sun H."/>
            <person name="Yadav J.S."/>
            <person name="Pangilinan J."/>
            <person name="Larsson K.H."/>
            <person name="Matsuura K."/>
            <person name="Barry K."/>
            <person name="Labutti K."/>
            <person name="Kuo R."/>
            <person name="Ohm R.A."/>
            <person name="Bhattacharya S.S."/>
            <person name="Shirouzu T."/>
            <person name="Yoshinaga Y."/>
            <person name="Martin F.M."/>
            <person name="Grigoriev I.V."/>
            <person name="Hibbett D.S."/>
        </authorList>
    </citation>
    <scope>NUCLEOTIDE SEQUENCE [LARGE SCALE GENOMIC DNA]</scope>
    <source>
        <strain evidence="5 6">HHB12733</strain>
    </source>
</reference>
<organism evidence="5 6">
    <name type="scientific">Calocera cornea HHB12733</name>
    <dbReference type="NCBI Taxonomy" id="1353952"/>
    <lineage>
        <taxon>Eukaryota</taxon>
        <taxon>Fungi</taxon>
        <taxon>Dikarya</taxon>
        <taxon>Basidiomycota</taxon>
        <taxon>Agaricomycotina</taxon>
        <taxon>Dacrymycetes</taxon>
        <taxon>Dacrymycetales</taxon>
        <taxon>Dacrymycetaceae</taxon>
        <taxon>Calocera</taxon>
    </lineage>
</organism>
<dbReference type="GO" id="GO:0006281">
    <property type="term" value="P:DNA repair"/>
    <property type="evidence" value="ECO:0007669"/>
    <property type="project" value="TreeGrafter"/>
</dbReference>
<dbReference type="GO" id="GO:0005634">
    <property type="term" value="C:nucleus"/>
    <property type="evidence" value="ECO:0007669"/>
    <property type="project" value="TreeGrafter"/>
</dbReference>
<dbReference type="EMBL" id="KV424190">
    <property type="protein sequence ID" value="KZT50317.1"/>
    <property type="molecule type" value="Genomic_DNA"/>
</dbReference>
<keyword evidence="3" id="KW-0067">ATP-binding</keyword>
<sequence>MFVTPCSHVLCIGCHDKKRNKALCPATRCKREKGATLAVTDSFLKVAVGQGHLQAHVQRALRMGLWSEKPTALWKSMQSYLRQDPGVKFVVTSIWTAPLDILDECFKSKPELKVGRYQGNTRPHVREALRERFVSSTREDSINVLLLSLLSGGVGLNLAAKEANVVMYIYEPDYNPANEWQVEARVHRIGAENHQVTICRLITADSDEEGIQKIQRLKTAIVEGSWGESDEEGVALQHYQMLFDAYDLEDPAEEPPRTSKRRLE</sequence>
<dbReference type="SUPFAM" id="SSF52540">
    <property type="entry name" value="P-loop containing nucleoside triphosphate hydrolases"/>
    <property type="match status" value="1"/>
</dbReference>
<dbReference type="AlphaFoldDB" id="A0A165C6I7"/>
<keyword evidence="6" id="KW-1185">Reference proteome</keyword>
<dbReference type="CDD" id="cd18793">
    <property type="entry name" value="SF2_C_SNF"/>
    <property type="match status" value="1"/>
</dbReference>
<dbReference type="Pfam" id="PF00271">
    <property type="entry name" value="Helicase_C"/>
    <property type="match status" value="1"/>
</dbReference>
<evidence type="ECO:0000256" key="1">
    <source>
        <dbReference type="ARBA" id="ARBA00022741"/>
    </source>
</evidence>
<keyword evidence="2" id="KW-0378">Hydrolase</keyword>
<dbReference type="SMART" id="SM00490">
    <property type="entry name" value="HELICc"/>
    <property type="match status" value="1"/>
</dbReference>
<accession>A0A165C6I7</accession>
<dbReference type="PROSITE" id="PS51194">
    <property type="entry name" value="HELICASE_CTER"/>
    <property type="match status" value="1"/>
</dbReference>